<comment type="caution">
    <text evidence="2">The sequence shown here is derived from an EMBL/GenBank/DDBJ whole genome shotgun (WGS) entry which is preliminary data.</text>
</comment>
<keyword evidence="1" id="KW-0472">Membrane</keyword>
<dbReference type="AlphaFoldDB" id="A0AAV7JLX7"/>
<evidence type="ECO:0000313" key="2">
    <source>
        <dbReference type="EMBL" id="KAI6649370.1"/>
    </source>
</evidence>
<reference evidence="2 3" key="1">
    <citation type="journal article" date="2023" name="BMC Biol.">
        <title>The compact genome of the sponge Oopsacas minuta (Hexactinellida) is lacking key metazoan core genes.</title>
        <authorList>
            <person name="Santini S."/>
            <person name="Schenkelaars Q."/>
            <person name="Jourda C."/>
            <person name="Duchesne M."/>
            <person name="Belahbib H."/>
            <person name="Rocher C."/>
            <person name="Selva M."/>
            <person name="Riesgo A."/>
            <person name="Vervoort M."/>
            <person name="Leys S.P."/>
            <person name="Kodjabachian L."/>
            <person name="Le Bivic A."/>
            <person name="Borchiellini C."/>
            <person name="Claverie J.M."/>
            <person name="Renard E."/>
        </authorList>
    </citation>
    <scope>NUCLEOTIDE SEQUENCE [LARGE SCALE GENOMIC DNA]</scope>
    <source>
        <strain evidence="2">SPO-2</strain>
    </source>
</reference>
<name>A0AAV7JLX7_9METZ</name>
<proteinExistence type="predicted"/>
<keyword evidence="3" id="KW-1185">Reference proteome</keyword>
<evidence type="ECO:0000256" key="1">
    <source>
        <dbReference type="SAM" id="Phobius"/>
    </source>
</evidence>
<keyword evidence="1" id="KW-1133">Transmembrane helix</keyword>
<organism evidence="2 3">
    <name type="scientific">Oopsacas minuta</name>
    <dbReference type="NCBI Taxonomy" id="111878"/>
    <lineage>
        <taxon>Eukaryota</taxon>
        <taxon>Metazoa</taxon>
        <taxon>Porifera</taxon>
        <taxon>Hexactinellida</taxon>
        <taxon>Hexasterophora</taxon>
        <taxon>Lyssacinosida</taxon>
        <taxon>Leucopsacidae</taxon>
        <taxon>Oopsacas</taxon>
    </lineage>
</organism>
<evidence type="ECO:0000313" key="3">
    <source>
        <dbReference type="Proteomes" id="UP001165289"/>
    </source>
</evidence>
<protein>
    <submittedName>
        <fullName evidence="2">Uncharacterized protein</fullName>
    </submittedName>
</protein>
<feature type="transmembrane region" description="Helical" evidence="1">
    <location>
        <begin position="20"/>
        <end position="41"/>
    </location>
</feature>
<dbReference type="Proteomes" id="UP001165289">
    <property type="component" value="Unassembled WGS sequence"/>
</dbReference>
<sequence>MFFEFHHFERGLSLLKRRHYYLVIKLTASFTILFTSSLYLANRIHTDYEFRFKVKQRYPKIIEFYYDYYEGQGYPMRDLDNLRLKYEQYHK</sequence>
<gene>
    <name evidence="2" type="ORF">LOD99_11736</name>
</gene>
<keyword evidence="1" id="KW-0812">Transmembrane</keyword>
<accession>A0AAV7JLX7</accession>
<dbReference type="EMBL" id="JAKMXF010000321">
    <property type="protein sequence ID" value="KAI6649370.1"/>
    <property type="molecule type" value="Genomic_DNA"/>
</dbReference>